<keyword evidence="1" id="KW-1133">Transmembrane helix</keyword>
<proteinExistence type="predicted"/>
<keyword evidence="1" id="KW-0472">Membrane</keyword>
<protein>
    <submittedName>
        <fullName evidence="2">Uncharacterized protein</fullName>
    </submittedName>
</protein>
<evidence type="ECO:0000256" key="1">
    <source>
        <dbReference type="SAM" id="Phobius"/>
    </source>
</evidence>
<feature type="transmembrane region" description="Helical" evidence="1">
    <location>
        <begin position="47"/>
        <end position="67"/>
    </location>
</feature>
<feature type="transmembrane region" description="Helical" evidence="1">
    <location>
        <begin position="7"/>
        <end position="27"/>
    </location>
</feature>
<evidence type="ECO:0000313" key="2">
    <source>
        <dbReference type="EMBL" id="CAD5219744.1"/>
    </source>
</evidence>
<keyword evidence="1" id="KW-0812">Transmembrane</keyword>
<accession>A0A811KWC4</accession>
<dbReference type="EMBL" id="CAJFDH010000004">
    <property type="protein sequence ID" value="CAD5219744.1"/>
    <property type="molecule type" value="Genomic_DNA"/>
</dbReference>
<organism evidence="2 3">
    <name type="scientific">Bursaphelenchus okinawaensis</name>
    <dbReference type="NCBI Taxonomy" id="465554"/>
    <lineage>
        <taxon>Eukaryota</taxon>
        <taxon>Metazoa</taxon>
        <taxon>Ecdysozoa</taxon>
        <taxon>Nematoda</taxon>
        <taxon>Chromadorea</taxon>
        <taxon>Rhabditida</taxon>
        <taxon>Tylenchina</taxon>
        <taxon>Tylenchomorpha</taxon>
        <taxon>Aphelenchoidea</taxon>
        <taxon>Aphelenchoididae</taxon>
        <taxon>Bursaphelenchus</taxon>
    </lineage>
</organism>
<keyword evidence="3" id="KW-1185">Reference proteome</keyword>
<gene>
    <name evidence="2" type="ORF">BOKJ2_LOCUS8597</name>
</gene>
<comment type="caution">
    <text evidence="2">The sequence shown here is derived from an EMBL/GenBank/DDBJ whole genome shotgun (WGS) entry which is preliminary data.</text>
</comment>
<dbReference type="AlphaFoldDB" id="A0A811KWC4"/>
<feature type="transmembrane region" description="Helical" evidence="1">
    <location>
        <begin position="87"/>
        <end position="107"/>
    </location>
</feature>
<dbReference type="EMBL" id="CAJFCW020000004">
    <property type="protein sequence ID" value="CAG9112834.1"/>
    <property type="molecule type" value="Genomic_DNA"/>
</dbReference>
<dbReference type="OrthoDB" id="10504860at2759"/>
<feature type="transmembrane region" description="Helical" evidence="1">
    <location>
        <begin position="113"/>
        <end position="131"/>
    </location>
</feature>
<dbReference type="Proteomes" id="UP000783686">
    <property type="component" value="Unassembled WGS sequence"/>
</dbReference>
<reference evidence="2" key="1">
    <citation type="submission" date="2020-09" db="EMBL/GenBank/DDBJ databases">
        <authorList>
            <person name="Kikuchi T."/>
        </authorList>
    </citation>
    <scope>NUCLEOTIDE SEQUENCE</scope>
    <source>
        <strain evidence="2">SH1</strain>
    </source>
</reference>
<evidence type="ECO:0000313" key="3">
    <source>
        <dbReference type="Proteomes" id="UP000614601"/>
    </source>
</evidence>
<dbReference type="Proteomes" id="UP000614601">
    <property type="component" value="Unassembled WGS sequence"/>
</dbReference>
<name>A0A811KWC4_9BILA</name>
<sequence>MIPTTKRFTYCTLATVALLVVTVAYIVTLHVCQVDTSIYLSYFDLYTVVSVFTTAFVLGSVIEFHALHRIGAYPYITQRQHTIMCSFYKILFTVSFLMSVFMPFGLLLPPQDACKILFFLVVNTVVSYLWVRTYVKLGEKITDYCVEMMVLNQSHGTEILLSDALSTYELEYNALIAKSYQQDYADIQGDKKSILKYHYLKLHSIIAAVSKELEDTTVENREYLQSMYSNLVRETENYRIPIEEDNFVRRYVNKNWQIPSIRDHTPVKCIV</sequence>